<dbReference type="SUPFAM" id="SSF53187">
    <property type="entry name" value="Zn-dependent exopeptidases"/>
    <property type="match status" value="1"/>
</dbReference>
<proteinExistence type="inferred from homology"/>
<dbReference type="PANTHER" id="PTHR28570">
    <property type="entry name" value="ASPARTYL AMINOPEPTIDASE"/>
    <property type="match status" value="1"/>
</dbReference>
<dbReference type="Pfam" id="PF02127">
    <property type="entry name" value="Peptidase_M18"/>
    <property type="match status" value="2"/>
</dbReference>
<evidence type="ECO:0000256" key="9">
    <source>
        <dbReference type="ARBA" id="ARBA00022833"/>
    </source>
</evidence>
<evidence type="ECO:0000256" key="10">
    <source>
        <dbReference type="ARBA" id="ARBA00023049"/>
    </source>
</evidence>
<organism evidence="12 13">
    <name type="scientific">Astathelohania contejeani</name>
    <dbReference type="NCBI Taxonomy" id="164912"/>
    <lineage>
        <taxon>Eukaryota</taxon>
        <taxon>Fungi</taxon>
        <taxon>Fungi incertae sedis</taxon>
        <taxon>Microsporidia</taxon>
        <taxon>Astathelohaniidae</taxon>
        <taxon>Astathelohania</taxon>
    </lineage>
</organism>
<evidence type="ECO:0000256" key="3">
    <source>
        <dbReference type="ARBA" id="ARBA00008290"/>
    </source>
</evidence>
<dbReference type="EMBL" id="SBIQ01000001">
    <property type="protein sequence ID" value="KAF7684775.1"/>
    <property type="molecule type" value="Genomic_DNA"/>
</dbReference>
<keyword evidence="7 11" id="KW-0479">Metal-binding</keyword>
<dbReference type="Gene3D" id="2.30.250.10">
    <property type="entry name" value="Aminopeptidase i, Domain 2"/>
    <property type="match status" value="1"/>
</dbReference>
<accession>A0ABQ7I2Y2</accession>
<dbReference type="PRINTS" id="PR00932">
    <property type="entry name" value="AMINO1PTASE"/>
</dbReference>
<sequence>MISFVDRYLKFIHKSPTPYHAISQIKNHLIKRGFTEIKKEYSKEPGKYFIINDYTMIVAFTIPQNSNKLRIIATHCDSPALKLKPKFRYSSGNLNMARVRPYGGGLWHTWFDRPLGVAGLIVDTDLKHRLVQTDVPAVIIPSLAIHLSDRSDSFKYNKEIHLNGILTTNNLFDESKILSHDLSLVEMEAPVKSGDLMFAGRQDNLSSTFCAIEALEEGEDINVVAVFDSEEIGSETMTGAQSAAFKRILERITGSSLDKIKSFIISADAAHGKHPNYPEKSEAFHDVELGGGVVIKISNKYATTAVSSAIIKKLMLDNKLKYQEFVLKNDMAGGSTIGPMLSSGLGIRCIDLGIPLLGMHSVKEISSVTDLEELFELFNLFYKSKLEF</sequence>
<keyword evidence="8 11" id="KW-0378">Hydrolase</keyword>
<evidence type="ECO:0000256" key="4">
    <source>
        <dbReference type="ARBA" id="ARBA00011965"/>
    </source>
</evidence>
<keyword evidence="13" id="KW-1185">Reference proteome</keyword>
<keyword evidence="6 11" id="KW-0645">Protease</keyword>
<evidence type="ECO:0000256" key="5">
    <source>
        <dbReference type="ARBA" id="ARBA00022438"/>
    </source>
</evidence>
<protein>
    <recommendedName>
        <fullName evidence="4">aspartyl aminopeptidase</fullName>
        <ecNumber evidence="4">3.4.11.21</ecNumber>
    </recommendedName>
</protein>
<comment type="cofactor">
    <cofactor evidence="2">
        <name>Zn(2+)</name>
        <dbReference type="ChEBI" id="CHEBI:29105"/>
    </cofactor>
</comment>
<evidence type="ECO:0000256" key="8">
    <source>
        <dbReference type="ARBA" id="ARBA00022801"/>
    </source>
</evidence>
<dbReference type="Gene3D" id="3.40.630.10">
    <property type="entry name" value="Zn peptidases"/>
    <property type="match status" value="2"/>
</dbReference>
<gene>
    <name evidence="12" type="ORF">TCON_0015</name>
</gene>
<evidence type="ECO:0000256" key="7">
    <source>
        <dbReference type="ARBA" id="ARBA00022723"/>
    </source>
</evidence>
<evidence type="ECO:0000256" key="11">
    <source>
        <dbReference type="RuleBase" id="RU004386"/>
    </source>
</evidence>
<comment type="similarity">
    <text evidence="3 11">Belongs to the peptidase M18 family.</text>
</comment>
<keyword evidence="9 11" id="KW-0862">Zinc</keyword>
<dbReference type="SUPFAM" id="SSF101821">
    <property type="entry name" value="Aminopeptidase/glucanase lid domain"/>
    <property type="match status" value="1"/>
</dbReference>
<evidence type="ECO:0000313" key="12">
    <source>
        <dbReference type="EMBL" id="KAF7684775.1"/>
    </source>
</evidence>
<evidence type="ECO:0000256" key="6">
    <source>
        <dbReference type="ARBA" id="ARBA00022670"/>
    </source>
</evidence>
<dbReference type="PANTHER" id="PTHR28570:SF3">
    <property type="entry name" value="ASPARTYL AMINOPEPTIDASE"/>
    <property type="match status" value="1"/>
</dbReference>
<evidence type="ECO:0000256" key="2">
    <source>
        <dbReference type="ARBA" id="ARBA00001947"/>
    </source>
</evidence>
<dbReference type="InterPro" id="IPR023358">
    <property type="entry name" value="Peptidase_M18_dom2"/>
</dbReference>
<comment type="catalytic activity">
    <reaction evidence="1">
        <text>Release of an N-terminal aspartate or glutamate from a peptide, with a preference for aspartate.</text>
        <dbReference type="EC" id="3.4.11.21"/>
    </reaction>
</comment>
<dbReference type="EC" id="3.4.11.21" evidence="4"/>
<dbReference type="NCBIfam" id="NF002759">
    <property type="entry name" value="PRK02813.1"/>
    <property type="match status" value="1"/>
</dbReference>
<evidence type="ECO:0000256" key="1">
    <source>
        <dbReference type="ARBA" id="ARBA00001335"/>
    </source>
</evidence>
<dbReference type="GO" id="GO:0004177">
    <property type="term" value="F:aminopeptidase activity"/>
    <property type="evidence" value="ECO:0007669"/>
    <property type="project" value="UniProtKB-KW"/>
</dbReference>
<keyword evidence="10 11" id="KW-0482">Metalloprotease</keyword>
<dbReference type="InterPro" id="IPR001948">
    <property type="entry name" value="Peptidase_M18"/>
</dbReference>
<name>A0ABQ7I2Y2_9MICR</name>
<evidence type="ECO:0000313" key="13">
    <source>
        <dbReference type="Proteomes" id="UP001516464"/>
    </source>
</evidence>
<dbReference type="Proteomes" id="UP001516464">
    <property type="component" value="Unassembled WGS sequence"/>
</dbReference>
<comment type="caution">
    <text evidence="12">The sequence shown here is derived from an EMBL/GenBank/DDBJ whole genome shotgun (WGS) entry which is preliminary data.</text>
</comment>
<reference evidence="12 13" key="1">
    <citation type="submission" date="2019-01" db="EMBL/GenBank/DDBJ databases">
        <title>Genomes sequencing and comparative genomics of infectious freshwater microsporidia, Cucumispora dikerogammari and Thelohania contejeani.</title>
        <authorList>
            <person name="Cormier A."/>
            <person name="Giraud I."/>
            <person name="Wattier R."/>
            <person name="Teixeira M."/>
            <person name="Grandjean F."/>
            <person name="Rigaud T."/>
            <person name="Cordaux R."/>
        </authorList>
    </citation>
    <scope>NUCLEOTIDE SEQUENCE [LARGE SCALE GENOMIC DNA]</scope>
    <source>
        <strain evidence="12">T1</strain>
        <tissue evidence="12">Spores</tissue>
    </source>
</reference>
<keyword evidence="5 11" id="KW-0031">Aminopeptidase</keyword>